<evidence type="ECO:0000313" key="1">
    <source>
        <dbReference type="EMBL" id="MPM48368.1"/>
    </source>
</evidence>
<protein>
    <submittedName>
        <fullName evidence="1">Uncharacterized protein</fullName>
    </submittedName>
</protein>
<proteinExistence type="predicted"/>
<name>A0A645A6M8_9ZZZZ</name>
<reference evidence="1" key="1">
    <citation type="submission" date="2019-08" db="EMBL/GenBank/DDBJ databases">
        <authorList>
            <person name="Kucharzyk K."/>
            <person name="Murdoch R.W."/>
            <person name="Higgins S."/>
            <person name="Loffler F."/>
        </authorList>
    </citation>
    <scope>NUCLEOTIDE SEQUENCE</scope>
</reference>
<accession>A0A645A6M8</accession>
<sequence>MHAAIRGQTHAQRTYVAGDEYVFERSGDHFVGQLNASLVDLGHFVGQTMLGQLEAVGAKCIGLYHLRSGVDVIGVHLGYQGGAFYIQRFKAAFYLGAVLMQQGAHGAI</sequence>
<dbReference type="EMBL" id="VSSQ01012069">
    <property type="protein sequence ID" value="MPM48368.1"/>
    <property type="molecule type" value="Genomic_DNA"/>
</dbReference>
<organism evidence="1">
    <name type="scientific">bioreactor metagenome</name>
    <dbReference type="NCBI Taxonomy" id="1076179"/>
    <lineage>
        <taxon>unclassified sequences</taxon>
        <taxon>metagenomes</taxon>
        <taxon>ecological metagenomes</taxon>
    </lineage>
</organism>
<dbReference type="AlphaFoldDB" id="A0A645A6M8"/>
<comment type="caution">
    <text evidence="1">The sequence shown here is derived from an EMBL/GenBank/DDBJ whole genome shotgun (WGS) entry which is preliminary data.</text>
</comment>
<gene>
    <name evidence="1" type="ORF">SDC9_95092</name>
</gene>